<proteinExistence type="predicted"/>
<dbReference type="Proteomes" id="UP001165960">
    <property type="component" value="Unassembled WGS sequence"/>
</dbReference>
<reference evidence="1" key="1">
    <citation type="submission" date="2022-04" db="EMBL/GenBank/DDBJ databases">
        <title>Genome of the entomopathogenic fungus Entomophthora muscae.</title>
        <authorList>
            <person name="Elya C."/>
            <person name="Lovett B.R."/>
            <person name="Lee E."/>
            <person name="Macias A.M."/>
            <person name="Hajek A.E."/>
            <person name="De Bivort B.L."/>
            <person name="Kasson M.T."/>
            <person name="De Fine Licht H.H."/>
            <person name="Stajich J.E."/>
        </authorList>
    </citation>
    <scope>NUCLEOTIDE SEQUENCE</scope>
    <source>
        <strain evidence="1">Berkeley</strain>
    </source>
</reference>
<accession>A0ACC2RF77</accession>
<keyword evidence="2" id="KW-1185">Reference proteome</keyword>
<sequence length="324" mass="35278">MTANLSKCGSFSKNSRFPFVPSYTYLGFPHYPDGINFAQLTLEKCKKVTSSLTSIFGFADHWPAIVRTSVYRSFFCSQLDYGLPLLCLANSFACSPATTQAIASLKALHKLALAWCIASAITVIAEPEHRMTHLAVRFAKHIESTASTNPICLIRPWTTRGGVITRSRSDNSPGSLLNKLSFAMLARALPVLPIVCGQDAPTLTDCLCAYHYAKFSRKPTTAFITPDACSSGREFYKRANPVCDRVLRIQDPGTLILALGGSALPLASDIHAAVAICLAAHMSPTAIFWTTFLLTLAPSMFFLNATKQNMPFHQAQNTLCLTAS</sequence>
<dbReference type="EMBL" id="QTSX02007342">
    <property type="protein sequence ID" value="KAJ9048698.1"/>
    <property type="molecule type" value="Genomic_DNA"/>
</dbReference>
<evidence type="ECO:0000313" key="2">
    <source>
        <dbReference type="Proteomes" id="UP001165960"/>
    </source>
</evidence>
<organism evidence="1 2">
    <name type="scientific">Entomophthora muscae</name>
    <dbReference type="NCBI Taxonomy" id="34485"/>
    <lineage>
        <taxon>Eukaryota</taxon>
        <taxon>Fungi</taxon>
        <taxon>Fungi incertae sedis</taxon>
        <taxon>Zoopagomycota</taxon>
        <taxon>Entomophthoromycotina</taxon>
        <taxon>Entomophthoromycetes</taxon>
        <taxon>Entomophthorales</taxon>
        <taxon>Entomophthoraceae</taxon>
        <taxon>Entomophthora</taxon>
    </lineage>
</organism>
<evidence type="ECO:0000313" key="1">
    <source>
        <dbReference type="EMBL" id="KAJ9048698.1"/>
    </source>
</evidence>
<gene>
    <name evidence="1" type="ORF">DSO57_1032381</name>
</gene>
<comment type="caution">
    <text evidence="1">The sequence shown here is derived from an EMBL/GenBank/DDBJ whole genome shotgun (WGS) entry which is preliminary data.</text>
</comment>
<name>A0ACC2RF77_9FUNG</name>
<protein>
    <submittedName>
        <fullName evidence="1">Uncharacterized protein</fullName>
    </submittedName>
</protein>